<dbReference type="SUPFAM" id="SSF51294">
    <property type="entry name" value="Hedgehog/intein (Hint) domain"/>
    <property type="match status" value="1"/>
</dbReference>
<keyword evidence="3" id="KW-0964">Secreted</keyword>
<dbReference type="Proteomes" id="UP000231644">
    <property type="component" value="Unassembled WGS sequence"/>
</dbReference>
<dbReference type="PANTHER" id="PTHR38340">
    <property type="entry name" value="S-LAYER PROTEIN"/>
    <property type="match status" value="1"/>
</dbReference>
<comment type="subcellular location">
    <subcellularLocation>
        <location evidence="1">Membrane</location>
    </subcellularLocation>
    <subcellularLocation>
        <location evidence="2">Secreted</location>
    </subcellularLocation>
</comment>
<evidence type="ECO:0000256" key="2">
    <source>
        <dbReference type="ARBA" id="ARBA00004613"/>
    </source>
</evidence>
<dbReference type="Gene3D" id="2.150.10.10">
    <property type="entry name" value="Serralysin-like metalloprotease, C-terminal"/>
    <property type="match status" value="5"/>
</dbReference>
<dbReference type="GO" id="GO:0005509">
    <property type="term" value="F:calcium ion binding"/>
    <property type="evidence" value="ECO:0007669"/>
    <property type="project" value="InterPro"/>
</dbReference>
<dbReference type="GO" id="GO:0016020">
    <property type="term" value="C:membrane"/>
    <property type="evidence" value="ECO:0007669"/>
    <property type="project" value="UniProtKB-SubCell"/>
</dbReference>
<keyword evidence="6" id="KW-0843">Virulence</keyword>
<name>A0A1I1N0Z1_9RHOB</name>
<evidence type="ECO:0000256" key="4">
    <source>
        <dbReference type="ARBA" id="ARBA00022656"/>
    </source>
</evidence>
<dbReference type="Gene3D" id="2.170.16.10">
    <property type="entry name" value="Hedgehog/Intein (Hint) domain"/>
    <property type="match status" value="1"/>
</dbReference>
<keyword evidence="7" id="KW-0472">Membrane</keyword>
<feature type="region of interest" description="Disordered" evidence="8">
    <location>
        <begin position="441"/>
        <end position="481"/>
    </location>
</feature>
<evidence type="ECO:0000313" key="10">
    <source>
        <dbReference type="EMBL" id="SFC91311.1"/>
    </source>
</evidence>
<evidence type="ECO:0000256" key="3">
    <source>
        <dbReference type="ARBA" id="ARBA00022525"/>
    </source>
</evidence>
<evidence type="ECO:0000313" key="11">
    <source>
        <dbReference type="Proteomes" id="UP000231644"/>
    </source>
</evidence>
<dbReference type="Pfam" id="PF00353">
    <property type="entry name" value="HemolysinCabind"/>
    <property type="match status" value="8"/>
</dbReference>
<dbReference type="Pfam" id="PF13403">
    <property type="entry name" value="Hint_2"/>
    <property type="match status" value="1"/>
</dbReference>
<proteinExistence type="predicted"/>
<feature type="region of interest" description="Disordered" evidence="8">
    <location>
        <begin position="1"/>
        <end position="72"/>
    </location>
</feature>
<evidence type="ECO:0000259" key="9">
    <source>
        <dbReference type="Pfam" id="PF13403"/>
    </source>
</evidence>
<dbReference type="InterPro" id="IPR011049">
    <property type="entry name" value="Serralysin-like_metalloprot_C"/>
</dbReference>
<evidence type="ECO:0000256" key="5">
    <source>
        <dbReference type="ARBA" id="ARBA00022737"/>
    </source>
</evidence>
<feature type="compositionally biased region" description="Polar residues" evidence="8">
    <location>
        <begin position="9"/>
        <end position="19"/>
    </location>
</feature>
<feature type="domain" description="Hedgehog/Intein (Hint)" evidence="9">
    <location>
        <begin position="611"/>
        <end position="748"/>
    </location>
</feature>
<evidence type="ECO:0000256" key="7">
    <source>
        <dbReference type="ARBA" id="ARBA00023136"/>
    </source>
</evidence>
<evidence type="ECO:0000256" key="6">
    <source>
        <dbReference type="ARBA" id="ARBA00023026"/>
    </source>
</evidence>
<reference evidence="10 11" key="1">
    <citation type="submission" date="2016-10" db="EMBL/GenBank/DDBJ databases">
        <authorList>
            <person name="de Groot N.N."/>
        </authorList>
    </citation>
    <scope>NUCLEOTIDE SEQUENCE [LARGE SCALE GENOMIC DNA]</scope>
    <source>
        <strain evidence="10 11">DSM 29619</strain>
    </source>
</reference>
<dbReference type="InterPro" id="IPR036844">
    <property type="entry name" value="Hint_dom_sf"/>
</dbReference>
<dbReference type="InterPro" id="IPR050557">
    <property type="entry name" value="RTX_toxin/Mannuronan_C5-epim"/>
</dbReference>
<dbReference type="PANTHER" id="PTHR38340:SF1">
    <property type="entry name" value="S-LAYER PROTEIN"/>
    <property type="match status" value="1"/>
</dbReference>
<dbReference type="PRINTS" id="PR01488">
    <property type="entry name" value="RTXTOXINA"/>
</dbReference>
<evidence type="ECO:0000256" key="8">
    <source>
        <dbReference type="SAM" id="MobiDB-lite"/>
    </source>
</evidence>
<dbReference type="PROSITE" id="PS00330">
    <property type="entry name" value="HEMOLYSIN_CALCIUM"/>
    <property type="match status" value="7"/>
</dbReference>
<organism evidence="10 11">
    <name type="scientific">Pseudooceanicola nitratireducens</name>
    <dbReference type="NCBI Taxonomy" id="517719"/>
    <lineage>
        <taxon>Bacteria</taxon>
        <taxon>Pseudomonadati</taxon>
        <taxon>Pseudomonadota</taxon>
        <taxon>Alphaproteobacteria</taxon>
        <taxon>Rhodobacterales</taxon>
        <taxon>Paracoccaceae</taxon>
        <taxon>Pseudooceanicola</taxon>
    </lineage>
</organism>
<dbReference type="STRING" id="517719.SAMN05421762_2720"/>
<dbReference type="OrthoDB" id="6305173at2"/>
<dbReference type="InterPro" id="IPR001343">
    <property type="entry name" value="Hemolysn_Ca-bd"/>
</dbReference>
<dbReference type="RefSeq" id="WP_093447068.1">
    <property type="nucleotide sequence ID" value="NZ_FNZG01000001.1"/>
</dbReference>
<dbReference type="EMBL" id="FOLX01000001">
    <property type="protein sequence ID" value="SFC91311.1"/>
    <property type="molecule type" value="Genomic_DNA"/>
</dbReference>
<sequence length="810" mass="82124">MADGKYDGSSGSDNINRTSVDGGGDQVDGPDGLNDSIYGYGGNDTIEAGRGSDTVYGGEGADSIEGRSGDDVLYGGAGRDTIEGDAGNDTIYVGSGDDDIYGESGDDLIRVTRGTSAWIDGQSGDDTLDFSGLTGTTISSINYYGGDPSNGYIIFANGERMEYRGIEAITGTQDGRVDGSTGADSIGDGYTDGQLDAVGDADGSHNDSIYAYGGNDTVASGAGNDTVYGGAGTDALYGGAGNDALDGGSGDDALSGGSGDDVLYGGEGWDTLYSGLGNDTYYGGTGLDYIDFGAETGGVYVDLSNGTIGGAATGDVMGSGIDGVFGSNHDDTLIGFDPWSPTGDVYTNVFFGRAGNDVFDGRGSPDYMDGGSGDDTFLMTGTPGSDTIIGGEGGSDQDVIDFSSVSGPITVDYTGAEAGTITHGADTVTFSQIERIYATSSGDSLTGGAGTDRVEGRGGSDTLYGGAGGDELSGDSGDDSLYGGTGADTLYGGLGADRIEAGSGDDQIYGGAGADAIYAGQGADSIYAASGDDAIYGGSGSDVVTLTGPGNYALFGGEDAGDADVDVLDISSLGAGGQVTAITYNSGDDESGTITFSNGDVATFSGFEMIVCFAQGTRIDTPRGPVAVEDLRPGDAVMTADHGPQPLRWTGSRRVPARGGSAPVTFATGAIGNTRPLTLSPQHRVLITGWKPEMLFGEAEVLVAAKHLVDGHEVTQSEGSQITYHHLCLDRHEVLFAEGAPVESFLPAEEALFSLTPAQRRDLCAALPDLDAAARPARPILRGYEAQLLGPSLPPPDLRRAGHRMANRIL</sequence>
<dbReference type="SUPFAM" id="SSF51120">
    <property type="entry name" value="beta-Roll"/>
    <property type="match status" value="5"/>
</dbReference>
<evidence type="ECO:0000256" key="1">
    <source>
        <dbReference type="ARBA" id="ARBA00004370"/>
    </source>
</evidence>
<dbReference type="PRINTS" id="PR00313">
    <property type="entry name" value="CABNDNGRPT"/>
</dbReference>
<dbReference type="InterPro" id="IPR028992">
    <property type="entry name" value="Hedgehog/Intein_dom"/>
</dbReference>
<dbReference type="GO" id="GO:0005576">
    <property type="term" value="C:extracellular region"/>
    <property type="evidence" value="ECO:0007669"/>
    <property type="project" value="UniProtKB-SubCell"/>
</dbReference>
<dbReference type="AlphaFoldDB" id="A0A1I1N0Z1"/>
<keyword evidence="4" id="KW-0800">Toxin</keyword>
<dbReference type="GO" id="GO:0090729">
    <property type="term" value="F:toxin activity"/>
    <property type="evidence" value="ECO:0007669"/>
    <property type="project" value="UniProtKB-KW"/>
</dbReference>
<keyword evidence="11" id="KW-1185">Reference proteome</keyword>
<protein>
    <submittedName>
        <fullName evidence="10">Ca2+-binding protein, RTX toxin-related</fullName>
    </submittedName>
</protein>
<accession>A0A1I1N0Z1</accession>
<keyword evidence="5" id="KW-0677">Repeat</keyword>
<dbReference type="InterPro" id="IPR003995">
    <property type="entry name" value="RTX_toxin_determinant-A"/>
</dbReference>
<dbReference type="InterPro" id="IPR018511">
    <property type="entry name" value="Hemolysin-typ_Ca-bd_CS"/>
</dbReference>
<gene>
    <name evidence="10" type="ORF">SAMN05421762_2720</name>
</gene>